<reference evidence="4" key="1">
    <citation type="journal article" date="2013" name="Nat. Genet.">
        <title>The Capsella rubella genome and the genomic consequences of rapid mating system evolution.</title>
        <authorList>
            <person name="Slotte T."/>
            <person name="Hazzouri K.M."/>
            <person name="Agren J.A."/>
            <person name="Koenig D."/>
            <person name="Maumus F."/>
            <person name="Guo Y.L."/>
            <person name="Steige K."/>
            <person name="Platts A.E."/>
            <person name="Escobar J.S."/>
            <person name="Newman L.K."/>
            <person name="Wang W."/>
            <person name="Mandakova T."/>
            <person name="Vello E."/>
            <person name="Smith L.M."/>
            <person name="Henz S.R."/>
            <person name="Steffen J."/>
            <person name="Takuno S."/>
            <person name="Brandvain Y."/>
            <person name="Coop G."/>
            <person name="Andolfatto P."/>
            <person name="Hu T.T."/>
            <person name="Blanchette M."/>
            <person name="Clark R.M."/>
            <person name="Quesneville H."/>
            <person name="Nordborg M."/>
            <person name="Gaut B.S."/>
            <person name="Lysak M.A."/>
            <person name="Jenkins J."/>
            <person name="Grimwood J."/>
            <person name="Chapman J."/>
            <person name="Prochnik S."/>
            <person name="Shu S."/>
            <person name="Rokhsar D."/>
            <person name="Schmutz J."/>
            <person name="Weigel D."/>
            <person name="Wright S.I."/>
        </authorList>
    </citation>
    <scope>NUCLEOTIDE SEQUENCE [LARGE SCALE GENOMIC DNA]</scope>
    <source>
        <strain evidence="4">cv. Monte Gargano</strain>
    </source>
</reference>
<feature type="compositionally biased region" description="Basic residues" evidence="1">
    <location>
        <begin position="69"/>
        <end position="79"/>
    </location>
</feature>
<accession>R0I1K2</accession>
<proteinExistence type="predicted"/>
<evidence type="ECO:0000256" key="2">
    <source>
        <dbReference type="SAM" id="Phobius"/>
    </source>
</evidence>
<name>R0I1K2_9BRAS</name>
<dbReference type="AlphaFoldDB" id="R0I1K2"/>
<feature type="transmembrane region" description="Helical" evidence="2">
    <location>
        <begin position="6"/>
        <end position="26"/>
    </location>
</feature>
<keyword evidence="2" id="KW-1133">Transmembrane helix</keyword>
<feature type="compositionally biased region" description="Polar residues" evidence="1">
    <location>
        <begin position="45"/>
        <end position="56"/>
    </location>
</feature>
<feature type="region of interest" description="Disordered" evidence="1">
    <location>
        <begin position="33"/>
        <end position="104"/>
    </location>
</feature>
<keyword evidence="4" id="KW-1185">Reference proteome</keyword>
<dbReference type="Proteomes" id="UP000029121">
    <property type="component" value="Unassembled WGS sequence"/>
</dbReference>
<gene>
    <name evidence="3" type="ORF">CARUB_v10010713mg</name>
</gene>
<keyword evidence="2" id="KW-0812">Transmembrane</keyword>
<evidence type="ECO:0000313" key="3">
    <source>
        <dbReference type="EMBL" id="EOA36089.1"/>
    </source>
</evidence>
<sequence length="104" mass="11441">MDVLVLLLGFIVGAIFLLIWGIIRCFRAKTLRPASSERPEHGGFSSWNGDGSSYGISSFDDEKEECAAPRRRGPRRGSRNKIYTGIEFILGPDKDGDSDSDSDS</sequence>
<protein>
    <submittedName>
        <fullName evidence="3">Uncharacterized protein</fullName>
    </submittedName>
</protein>
<dbReference type="KEGG" id="crb:17900417"/>
<keyword evidence="2" id="KW-0472">Membrane</keyword>
<organism evidence="3 4">
    <name type="scientific">Capsella rubella</name>
    <dbReference type="NCBI Taxonomy" id="81985"/>
    <lineage>
        <taxon>Eukaryota</taxon>
        <taxon>Viridiplantae</taxon>
        <taxon>Streptophyta</taxon>
        <taxon>Embryophyta</taxon>
        <taxon>Tracheophyta</taxon>
        <taxon>Spermatophyta</taxon>
        <taxon>Magnoliopsida</taxon>
        <taxon>eudicotyledons</taxon>
        <taxon>Gunneridae</taxon>
        <taxon>Pentapetalae</taxon>
        <taxon>rosids</taxon>
        <taxon>malvids</taxon>
        <taxon>Brassicales</taxon>
        <taxon>Brassicaceae</taxon>
        <taxon>Camelineae</taxon>
        <taxon>Capsella</taxon>
    </lineage>
</organism>
<dbReference type="EMBL" id="KB870805">
    <property type="protein sequence ID" value="EOA36089.1"/>
    <property type="molecule type" value="Genomic_DNA"/>
</dbReference>
<evidence type="ECO:0000313" key="4">
    <source>
        <dbReference type="Proteomes" id="UP000029121"/>
    </source>
</evidence>
<evidence type="ECO:0000256" key="1">
    <source>
        <dbReference type="SAM" id="MobiDB-lite"/>
    </source>
</evidence>